<reference evidence="2 3" key="1">
    <citation type="journal article" date="2013" name="Genome Announc.">
        <title>Draft Genome Sequence of a Benzothiophene-Desulfurizing Bacterium, Gordona terrae Strain C-6.</title>
        <authorList>
            <person name="Wang W."/>
            <person name="Ma T."/>
            <person name="Ren Y."/>
            <person name="Li G."/>
        </authorList>
    </citation>
    <scope>NUCLEOTIDE SEQUENCE [LARGE SCALE GENOMIC DNA]</scope>
    <source>
        <strain evidence="2 3">C-6</strain>
    </source>
</reference>
<keyword evidence="1" id="KW-0812">Transmembrane</keyword>
<comment type="caution">
    <text evidence="2">The sequence shown here is derived from an EMBL/GenBank/DDBJ whole genome shotgun (WGS) entry which is preliminary data.</text>
</comment>
<protein>
    <submittedName>
        <fullName evidence="2">Uncharacterized protein</fullName>
    </submittedName>
</protein>
<evidence type="ECO:0000313" key="3">
    <source>
        <dbReference type="Proteomes" id="UP000013569"/>
    </source>
</evidence>
<dbReference type="AlphaFoldDB" id="R7Y6T9"/>
<keyword evidence="1" id="KW-1133">Transmembrane helix</keyword>
<gene>
    <name evidence="2" type="ORF">GTC6_16425</name>
</gene>
<organism evidence="2 3">
    <name type="scientific">Gordonia terrae C-6</name>
    <dbReference type="NCBI Taxonomy" id="1316928"/>
    <lineage>
        <taxon>Bacteria</taxon>
        <taxon>Bacillati</taxon>
        <taxon>Actinomycetota</taxon>
        <taxon>Actinomycetes</taxon>
        <taxon>Mycobacteriales</taxon>
        <taxon>Gordoniaceae</taxon>
        <taxon>Gordonia</taxon>
    </lineage>
</organism>
<proteinExistence type="predicted"/>
<dbReference type="Proteomes" id="UP000013569">
    <property type="component" value="Unassembled WGS sequence"/>
</dbReference>
<sequence>MATLIDVDPRHRAPRASRTVDVLGVQWPAHKVHALVAAAAVALVSVLLIGSLEVTAWVSGLTLLAVWWGERYLPGTAAVAPASNPPGIS</sequence>
<feature type="transmembrane region" description="Helical" evidence="1">
    <location>
        <begin position="35"/>
        <end position="68"/>
    </location>
</feature>
<accession>R7Y6T9</accession>
<evidence type="ECO:0000313" key="2">
    <source>
        <dbReference type="EMBL" id="EON31731.1"/>
    </source>
</evidence>
<dbReference type="OrthoDB" id="4381308at2"/>
<name>R7Y6T9_9ACTN</name>
<dbReference type="RefSeq" id="WP_010843687.1">
    <property type="nucleotide sequence ID" value="NZ_AQPW01000021.1"/>
</dbReference>
<evidence type="ECO:0000256" key="1">
    <source>
        <dbReference type="SAM" id="Phobius"/>
    </source>
</evidence>
<keyword evidence="1" id="KW-0472">Membrane</keyword>
<dbReference type="EMBL" id="AQPW01000021">
    <property type="protein sequence ID" value="EON31731.1"/>
    <property type="molecule type" value="Genomic_DNA"/>
</dbReference>